<evidence type="ECO:0000256" key="3">
    <source>
        <dbReference type="PIRSR" id="PIRSR016184-1"/>
    </source>
</evidence>
<dbReference type="NCBIfam" id="TIGR00654">
    <property type="entry name" value="PhzF_family"/>
    <property type="match status" value="1"/>
</dbReference>
<protein>
    <submittedName>
        <fullName evidence="4">PhzF family phenazine biosynthesis protein</fullName>
    </submittedName>
</protein>
<dbReference type="GO" id="GO:0016853">
    <property type="term" value="F:isomerase activity"/>
    <property type="evidence" value="ECO:0007669"/>
    <property type="project" value="UniProtKB-KW"/>
</dbReference>
<sequence>MITTYPIYQVDAFTNRLFGGNPAAVCPLESWLPAQTMQQLAFENNLSETAFFVKEGDQYHIRWFTPEFEIDLCGHATLASSYVIFNELQHNSDHIRFTCKSGILDVTRTGDLIELNFPARMPQPATAPDALLQGFNIAPKAVLKSRDYFLVYETEEQVKAIVPNFTLLNQLDVIGIIVTAPGNSVDFVSRFFVPNSVIGEDPVTGSAHSTLIPYWSEQLGKQQLSAWQVSPRGGQLQCSLQGNRVTMAGYGVLYMKGSYFL</sequence>
<feature type="active site" evidence="3">
    <location>
        <position position="48"/>
    </location>
</feature>
<dbReference type="InterPro" id="IPR003719">
    <property type="entry name" value="Phenazine_PhzF-like"/>
</dbReference>
<dbReference type="PANTHER" id="PTHR13774:SF17">
    <property type="entry name" value="PHENAZINE BIOSYNTHESIS-LIKE DOMAIN-CONTAINING PROTEIN"/>
    <property type="match status" value="1"/>
</dbReference>
<proteinExistence type="inferred from homology"/>
<dbReference type="EMBL" id="QTJU01000002">
    <property type="protein sequence ID" value="RFM28481.1"/>
    <property type="molecule type" value="Genomic_DNA"/>
</dbReference>
<organism evidence="4 5">
    <name type="scientific">Deminuibacter soli</name>
    <dbReference type="NCBI Taxonomy" id="2291815"/>
    <lineage>
        <taxon>Bacteria</taxon>
        <taxon>Pseudomonadati</taxon>
        <taxon>Bacteroidota</taxon>
        <taxon>Chitinophagia</taxon>
        <taxon>Chitinophagales</taxon>
        <taxon>Chitinophagaceae</taxon>
        <taxon>Deminuibacter</taxon>
    </lineage>
</organism>
<dbReference type="GO" id="GO:0005737">
    <property type="term" value="C:cytoplasm"/>
    <property type="evidence" value="ECO:0007669"/>
    <property type="project" value="TreeGrafter"/>
</dbReference>
<evidence type="ECO:0000313" key="4">
    <source>
        <dbReference type="EMBL" id="RFM28481.1"/>
    </source>
</evidence>
<comment type="similarity">
    <text evidence="1">Belongs to the PhzF family.</text>
</comment>
<evidence type="ECO:0000256" key="1">
    <source>
        <dbReference type="ARBA" id="ARBA00008270"/>
    </source>
</evidence>
<dbReference type="Pfam" id="PF02567">
    <property type="entry name" value="PhzC-PhzF"/>
    <property type="match status" value="1"/>
</dbReference>
<dbReference type="PANTHER" id="PTHR13774">
    <property type="entry name" value="PHENAZINE BIOSYNTHESIS PROTEIN"/>
    <property type="match status" value="1"/>
</dbReference>
<dbReference type="OrthoDB" id="9788221at2"/>
<comment type="caution">
    <text evidence="4">The sequence shown here is derived from an EMBL/GenBank/DDBJ whole genome shotgun (WGS) entry which is preliminary data.</text>
</comment>
<dbReference type="Proteomes" id="UP000261284">
    <property type="component" value="Unassembled WGS sequence"/>
</dbReference>
<keyword evidence="2" id="KW-0413">Isomerase</keyword>
<dbReference type="SUPFAM" id="SSF54506">
    <property type="entry name" value="Diaminopimelate epimerase-like"/>
    <property type="match status" value="1"/>
</dbReference>
<evidence type="ECO:0000313" key="5">
    <source>
        <dbReference type="Proteomes" id="UP000261284"/>
    </source>
</evidence>
<dbReference type="Gene3D" id="3.10.310.10">
    <property type="entry name" value="Diaminopimelate Epimerase, Chain A, domain 1"/>
    <property type="match status" value="2"/>
</dbReference>
<name>A0A3E1NKR2_9BACT</name>
<dbReference type="AlphaFoldDB" id="A0A3E1NKR2"/>
<dbReference type="RefSeq" id="WP_116846471.1">
    <property type="nucleotide sequence ID" value="NZ_QTJU01000002.1"/>
</dbReference>
<dbReference type="PIRSF" id="PIRSF016184">
    <property type="entry name" value="PhzC_PhzF"/>
    <property type="match status" value="1"/>
</dbReference>
<gene>
    <name evidence="4" type="ORF">DXN05_06650</name>
</gene>
<keyword evidence="5" id="KW-1185">Reference proteome</keyword>
<accession>A0A3E1NKR2</accession>
<reference evidence="4 5" key="1">
    <citation type="submission" date="2018-08" db="EMBL/GenBank/DDBJ databases">
        <title>Chitinophagaceae sp. K23C18032701, a novel bacterium isolated from forest soil.</title>
        <authorList>
            <person name="Wang C."/>
        </authorList>
    </citation>
    <scope>NUCLEOTIDE SEQUENCE [LARGE SCALE GENOMIC DNA]</scope>
    <source>
        <strain evidence="4 5">K23C18032701</strain>
    </source>
</reference>
<evidence type="ECO:0000256" key="2">
    <source>
        <dbReference type="ARBA" id="ARBA00023235"/>
    </source>
</evidence>